<dbReference type="GO" id="GO:1904680">
    <property type="term" value="F:peptide transmembrane transporter activity"/>
    <property type="evidence" value="ECO:0007669"/>
    <property type="project" value="TreeGrafter"/>
</dbReference>
<dbReference type="SUPFAM" id="SSF53850">
    <property type="entry name" value="Periplasmic binding protein-like II"/>
    <property type="match status" value="1"/>
</dbReference>
<feature type="chain" id="PRO_5002245243" evidence="1">
    <location>
        <begin position="27"/>
        <end position="526"/>
    </location>
</feature>
<dbReference type="PATRIC" id="fig|1429043.3.peg.2150"/>
<evidence type="ECO:0000259" key="2">
    <source>
        <dbReference type="Pfam" id="PF00496"/>
    </source>
</evidence>
<dbReference type="InParanoid" id="A0A0D2JXH4"/>
<sequence length="526" mass="59267">MKKKMLIIGLAALVCASLGFGDAANALQRVDGKMVMVIGGRQPAPDIDPSHKTDYSRRMIQQAFYDGLFKYVGNPAKVEPWLATGYEASPDARIWTIKMVKNAKFHNGDPVTAEAVKWSIERTLKLNKGPSWMLSDVLDPKNITVVDDYTIKFELKTPYAPFISVLPWFYVMNPKQVMAHAKDGDYGQAWLKENEAGSGPFTKGRWQHGVLYEMKAVADYWKGWPSPKHPDSVIFKLIRETNSLKIGLQKGQLDIALALSADDFDLLKSYKGVKVTSDPGVTTLGLKMNTQKGYTKDINIRKAICYAVDYESMLKTVNGKAVLEDSPFPIGLKGHVATKAYRQDLAKAKEYMKKAGYPDGGFELEYVYVQGLDSEKNIGLLLIDNLAKIGIKVKMVPLTWPSMTARGSKVETSPALMAIFATPKFNDPDAVAYQYYKKSWGRYYGSSFYENKEVWKLIEEARSISDWGKRAPMYKKIQEMIMADAPEVFCMQLDRQFALRDYVKGFTFCPVRFTAEVDIYPLYVGK</sequence>
<evidence type="ECO:0000256" key="1">
    <source>
        <dbReference type="SAM" id="SignalP"/>
    </source>
</evidence>
<evidence type="ECO:0000313" key="4">
    <source>
        <dbReference type="Proteomes" id="UP000032233"/>
    </source>
</evidence>
<dbReference type="GO" id="GO:0030288">
    <property type="term" value="C:outer membrane-bounded periplasmic space"/>
    <property type="evidence" value="ECO:0007669"/>
    <property type="project" value="UniProtKB-ARBA"/>
</dbReference>
<evidence type="ECO:0000313" key="3">
    <source>
        <dbReference type="EMBL" id="KIX14290.1"/>
    </source>
</evidence>
<keyword evidence="1" id="KW-0732">Signal</keyword>
<dbReference type="RefSeq" id="WP_044348266.1">
    <property type="nucleotide sequence ID" value="NZ_AZAC01000011.1"/>
</dbReference>
<feature type="domain" description="Solute-binding protein family 5" evidence="2">
    <location>
        <begin position="77"/>
        <end position="440"/>
    </location>
</feature>
<dbReference type="InterPro" id="IPR030678">
    <property type="entry name" value="Peptide/Ni-bd"/>
</dbReference>
<dbReference type="PIRSF" id="PIRSF002741">
    <property type="entry name" value="MppA"/>
    <property type="match status" value="1"/>
</dbReference>
<dbReference type="Proteomes" id="UP000032233">
    <property type="component" value="Unassembled WGS sequence"/>
</dbReference>
<reference evidence="3 4" key="1">
    <citation type="submission" date="2013-11" db="EMBL/GenBank/DDBJ databases">
        <title>Metagenomic analysis of a methanogenic consortium involved in long chain n-alkane degradation.</title>
        <authorList>
            <person name="Davidova I.A."/>
            <person name="Callaghan A.V."/>
            <person name="Wawrik B."/>
            <person name="Pruitt S."/>
            <person name="Marks C."/>
            <person name="Duncan K.E."/>
            <person name="Suflita J.M."/>
        </authorList>
    </citation>
    <scope>NUCLEOTIDE SEQUENCE [LARGE SCALE GENOMIC DNA]</scope>
    <source>
        <strain evidence="3 4">SPR</strain>
    </source>
</reference>
<dbReference type="Pfam" id="PF00496">
    <property type="entry name" value="SBP_bac_5"/>
    <property type="match status" value="1"/>
</dbReference>
<keyword evidence="4" id="KW-1185">Reference proteome</keyword>
<dbReference type="EMBL" id="AZAC01000011">
    <property type="protein sequence ID" value="KIX14290.1"/>
    <property type="molecule type" value="Genomic_DNA"/>
</dbReference>
<dbReference type="Gene3D" id="3.40.190.10">
    <property type="entry name" value="Periplasmic binding protein-like II"/>
    <property type="match status" value="1"/>
</dbReference>
<proteinExistence type="predicted"/>
<gene>
    <name evidence="3" type="ORF">X474_10150</name>
</gene>
<name>A0A0D2JXH4_9BACT</name>
<dbReference type="CDD" id="cd08512">
    <property type="entry name" value="PBP2_NikA_DppA_OppA_like_7"/>
    <property type="match status" value="1"/>
</dbReference>
<dbReference type="GO" id="GO:0043190">
    <property type="term" value="C:ATP-binding cassette (ABC) transporter complex"/>
    <property type="evidence" value="ECO:0007669"/>
    <property type="project" value="InterPro"/>
</dbReference>
<feature type="signal peptide" evidence="1">
    <location>
        <begin position="1"/>
        <end position="26"/>
    </location>
</feature>
<dbReference type="STRING" id="1429043.X474_10150"/>
<organism evidence="3 4">
    <name type="scientific">Dethiosulfatarculus sandiegensis</name>
    <dbReference type="NCBI Taxonomy" id="1429043"/>
    <lineage>
        <taxon>Bacteria</taxon>
        <taxon>Pseudomonadati</taxon>
        <taxon>Thermodesulfobacteriota</taxon>
        <taxon>Desulfarculia</taxon>
        <taxon>Desulfarculales</taxon>
        <taxon>Desulfarculaceae</taxon>
        <taxon>Dethiosulfatarculus</taxon>
    </lineage>
</organism>
<dbReference type="PANTHER" id="PTHR30290">
    <property type="entry name" value="PERIPLASMIC BINDING COMPONENT OF ABC TRANSPORTER"/>
    <property type="match status" value="1"/>
</dbReference>
<dbReference type="OrthoDB" id="9772924at2"/>
<dbReference type="GO" id="GO:0015833">
    <property type="term" value="P:peptide transport"/>
    <property type="evidence" value="ECO:0007669"/>
    <property type="project" value="TreeGrafter"/>
</dbReference>
<dbReference type="Gene3D" id="3.90.76.10">
    <property type="entry name" value="Dipeptide-binding Protein, Domain 1"/>
    <property type="match status" value="1"/>
</dbReference>
<dbReference type="Gene3D" id="3.10.105.10">
    <property type="entry name" value="Dipeptide-binding Protein, Domain 3"/>
    <property type="match status" value="1"/>
</dbReference>
<dbReference type="InterPro" id="IPR039424">
    <property type="entry name" value="SBP_5"/>
</dbReference>
<dbReference type="InterPro" id="IPR000914">
    <property type="entry name" value="SBP_5_dom"/>
</dbReference>
<comment type="caution">
    <text evidence="3">The sequence shown here is derived from an EMBL/GenBank/DDBJ whole genome shotgun (WGS) entry which is preliminary data.</text>
</comment>
<dbReference type="AlphaFoldDB" id="A0A0D2JXH4"/>
<accession>A0A0D2JXH4</accession>
<protein>
    <submittedName>
        <fullName evidence="3">Peptide ABC transporter substrate-binding protein</fullName>
    </submittedName>
</protein>